<proteinExistence type="predicted"/>
<keyword evidence="3" id="KW-0378">Hydrolase</keyword>
<dbReference type="SUPFAM" id="SSF56219">
    <property type="entry name" value="DNase I-like"/>
    <property type="match status" value="1"/>
</dbReference>
<dbReference type="InterPro" id="IPR036691">
    <property type="entry name" value="Endo/exonu/phosph_ase_sf"/>
</dbReference>
<accession>F3PYY1</accession>
<dbReference type="Gene3D" id="3.60.10.10">
    <property type="entry name" value="Endonuclease/exonuclease/phosphatase"/>
    <property type="match status" value="1"/>
</dbReference>
<dbReference type="RefSeq" id="WP_009127107.1">
    <property type="nucleotide sequence ID" value="NZ_GL882697.1"/>
</dbReference>
<dbReference type="HOGENOM" id="CLU_060500_0_1_10"/>
<evidence type="ECO:0000313" key="4">
    <source>
        <dbReference type="Proteomes" id="UP000003416"/>
    </source>
</evidence>
<organism evidence="3 4">
    <name type="scientific">Bacteroides fluxus YIT 12057</name>
    <dbReference type="NCBI Taxonomy" id="763034"/>
    <lineage>
        <taxon>Bacteria</taxon>
        <taxon>Pseudomonadati</taxon>
        <taxon>Bacteroidota</taxon>
        <taxon>Bacteroidia</taxon>
        <taxon>Bacteroidales</taxon>
        <taxon>Bacteroidaceae</taxon>
        <taxon>Bacteroides</taxon>
    </lineage>
</organism>
<dbReference type="GO" id="GO:0004527">
    <property type="term" value="F:exonuclease activity"/>
    <property type="evidence" value="ECO:0007669"/>
    <property type="project" value="UniProtKB-KW"/>
</dbReference>
<keyword evidence="3" id="KW-0269">Exonuclease</keyword>
<protein>
    <submittedName>
        <fullName evidence="3">Endonuclease/exonuclease/phosphatase family protein</fullName>
    </submittedName>
</protein>
<dbReference type="GO" id="GO:0006506">
    <property type="term" value="P:GPI anchor biosynthetic process"/>
    <property type="evidence" value="ECO:0007669"/>
    <property type="project" value="TreeGrafter"/>
</dbReference>
<reference evidence="3 4" key="1">
    <citation type="submission" date="2011-02" db="EMBL/GenBank/DDBJ databases">
        <authorList>
            <person name="Weinstock G."/>
            <person name="Sodergren E."/>
            <person name="Clifton S."/>
            <person name="Fulton L."/>
            <person name="Fulton B."/>
            <person name="Courtney L."/>
            <person name="Fronick C."/>
            <person name="Harrison M."/>
            <person name="Strong C."/>
            <person name="Farmer C."/>
            <person name="Delahaunty K."/>
            <person name="Markovic C."/>
            <person name="Hall O."/>
            <person name="Minx P."/>
            <person name="Tomlinson C."/>
            <person name="Mitreva M."/>
            <person name="Hou S."/>
            <person name="Chen J."/>
            <person name="Wollam A."/>
            <person name="Pepin K.H."/>
            <person name="Johnson M."/>
            <person name="Bhonagiri V."/>
            <person name="Zhang X."/>
            <person name="Suruliraj S."/>
            <person name="Warren W."/>
            <person name="Chinwalla A."/>
            <person name="Mardis E.R."/>
            <person name="Wilson R.K."/>
        </authorList>
    </citation>
    <scope>NUCLEOTIDE SEQUENCE [LARGE SCALE GENOMIC DNA]</scope>
    <source>
        <strain evidence="3 4">YIT 12057</strain>
    </source>
</reference>
<dbReference type="CDD" id="cd09084">
    <property type="entry name" value="EEP-2"/>
    <property type="match status" value="1"/>
</dbReference>
<dbReference type="eggNOG" id="COG3568">
    <property type="taxonomic scope" value="Bacteria"/>
</dbReference>
<dbReference type="EMBL" id="AFBN01000115">
    <property type="protein sequence ID" value="EGF49304.1"/>
    <property type="molecule type" value="Genomic_DNA"/>
</dbReference>
<dbReference type="GO" id="GO:0016020">
    <property type="term" value="C:membrane"/>
    <property type="evidence" value="ECO:0007669"/>
    <property type="project" value="GOC"/>
</dbReference>
<sequence>MGKAAIKGLFYSCLIAATFILAAITAIAGFSGNVSPTDSVIMPLLGLAVPALLVCNLIASLCWGMARKWWALIPLAAFFCNWNYLTSVIQFHSPKEKTPSARHLKIATYNVHNFGDEITGYSCKEMARYMQQEHVDILCLQEFGNNRYFTADSIRKALSHWPHVLTLQEDSLRKVLPIAVFSRYPLIHERFITYPQSANCSMLCDIVAGTDTVRLLNSHLQTTSVSQKRGKWQREMASDDARREIRAAKDAAETLHGNFVKRTLQTYTVGYFAKNSPYPVIVCGDFNSLPSSYTYQYFSGFLKDGFRTAGNGYMYTYRYGKKMLRIDYIFHSNELEGMSYYSPTQEFCSDHNPVIMEMKIR</sequence>
<evidence type="ECO:0000256" key="1">
    <source>
        <dbReference type="SAM" id="Phobius"/>
    </source>
</evidence>
<dbReference type="GeneID" id="86051254"/>
<feature type="transmembrane region" description="Helical" evidence="1">
    <location>
        <begin position="9"/>
        <end position="28"/>
    </location>
</feature>
<dbReference type="AlphaFoldDB" id="F3PYY1"/>
<dbReference type="PANTHER" id="PTHR14859">
    <property type="entry name" value="CALCOFLUOR WHITE HYPERSENSITIVE PROTEIN PRECURSOR"/>
    <property type="match status" value="1"/>
</dbReference>
<keyword evidence="1" id="KW-0472">Membrane</keyword>
<keyword evidence="4" id="KW-1185">Reference proteome</keyword>
<comment type="caution">
    <text evidence="3">The sequence shown here is derived from an EMBL/GenBank/DDBJ whole genome shotgun (WGS) entry which is preliminary data.</text>
</comment>
<keyword evidence="3" id="KW-0255">Endonuclease</keyword>
<dbReference type="InterPro" id="IPR005135">
    <property type="entry name" value="Endo/exonuclease/phosphatase"/>
</dbReference>
<feature type="domain" description="Endonuclease/exonuclease/phosphatase" evidence="2">
    <location>
        <begin position="107"/>
        <end position="351"/>
    </location>
</feature>
<dbReference type="STRING" id="763034.HMPREF9446_03940"/>
<name>F3PYY1_9BACE</name>
<dbReference type="Pfam" id="PF03372">
    <property type="entry name" value="Exo_endo_phos"/>
    <property type="match status" value="1"/>
</dbReference>
<evidence type="ECO:0000259" key="2">
    <source>
        <dbReference type="Pfam" id="PF03372"/>
    </source>
</evidence>
<feature type="transmembrane region" description="Helical" evidence="1">
    <location>
        <begin position="40"/>
        <end position="62"/>
    </location>
</feature>
<feature type="transmembrane region" description="Helical" evidence="1">
    <location>
        <begin position="69"/>
        <end position="85"/>
    </location>
</feature>
<gene>
    <name evidence="3" type="ORF">HMPREF9446_03940</name>
</gene>
<dbReference type="GO" id="GO:0004519">
    <property type="term" value="F:endonuclease activity"/>
    <property type="evidence" value="ECO:0007669"/>
    <property type="project" value="UniProtKB-KW"/>
</dbReference>
<keyword evidence="1" id="KW-1133">Transmembrane helix</keyword>
<dbReference type="Proteomes" id="UP000003416">
    <property type="component" value="Unassembled WGS sequence"/>
</dbReference>
<keyword evidence="1" id="KW-0812">Transmembrane</keyword>
<evidence type="ECO:0000313" key="3">
    <source>
        <dbReference type="EMBL" id="EGF49304.1"/>
    </source>
</evidence>
<dbReference type="InterPro" id="IPR051916">
    <property type="entry name" value="GPI-anchor_lipid_remodeler"/>
</dbReference>
<dbReference type="PANTHER" id="PTHR14859:SF15">
    <property type="entry name" value="ENDONUCLEASE_EXONUCLEASE_PHOSPHATASE DOMAIN-CONTAINING PROTEIN"/>
    <property type="match status" value="1"/>
</dbReference>
<keyword evidence="3" id="KW-0540">Nuclease</keyword>